<feature type="compositionally biased region" description="Acidic residues" evidence="1">
    <location>
        <begin position="1"/>
        <end position="20"/>
    </location>
</feature>
<proteinExistence type="predicted"/>
<feature type="compositionally biased region" description="Basic and acidic residues" evidence="1">
    <location>
        <begin position="148"/>
        <end position="157"/>
    </location>
</feature>
<evidence type="ECO:0000313" key="3">
    <source>
        <dbReference type="Proteomes" id="UP000314294"/>
    </source>
</evidence>
<feature type="compositionally biased region" description="Basic and acidic residues" evidence="1">
    <location>
        <begin position="227"/>
        <end position="248"/>
    </location>
</feature>
<dbReference type="Proteomes" id="UP000314294">
    <property type="component" value="Unassembled WGS sequence"/>
</dbReference>
<name>A0A4Z2FS54_9TELE</name>
<evidence type="ECO:0000256" key="1">
    <source>
        <dbReference type="SAM" id="MobiDB-lite"/>
    </source>
</evidence>
<feature type="region of interest" description="Disordered" evidence="1">
    <location>
        <begin position="1"/>
        <end position="210"/>
    </location>
</feature>
<protein>
    <submittedName>
        <fullName evidence="2">Uncharacterized protein</fullName>
    </submittedName>
</protein>
<feature type="region of interest" description="Disordered" evidence="1">
    <location>
        <begin position="225"/>
        <end position="248"/>
    </location>
</feature>
<dbReference type="OrthoDB" id="192247at2759"/>
<feature type="compositionally biased region" description="Basic and acidic residues" evidence="1">
    <location>
        <begin position="64"/>
        <end position="77"/>
    </location>
</feature>
<feature type="compositionally biased region" description="Basic and acidic residues" evidence="1">
    <location>
        <begin position="186"/>
        <end position="195"/>
    </location>
</feature>
<comment type="caution">
    <text evidence="2">The sequence shown here is derived from an EMBL/GenBank/DDBJ whole genome shotgun (WGS) entry which is preliminary data.</text>
</comment>
<sequence length="248" mass="26439">MQELSDGDLEVDCLTEEEVNPLDGSSTSGSSTATSNTEENDIDEETMKSVSPVLDGSSLVMKRRSPEEKEKELRGADVELGLQLKEVLAAAEGPQAADGPPGPPASPCQAEQQLFGASGPRDDAFSLGGRSYGTGAKSCSRALGAAMLERDSDRSLLEEPSAPSPRDPSPSVLATPTSSDSDSEDEALRSNDSRYDNQTPPCSGEQLLCDDVSLPADGTVTWSSHLRQRESEEERLLHGFEWRTRPPG</sequence>
<accession>A0A4Z2FS54</accession>
<reference evidence="2 3" key="1">
    <citation type="submission" date="2019-03" db="EMBL/GenBank/DDBJ databases">
        <title>First draft genome of Liparis tanakae, snailfish: a comprehensive survey of snailfish specific genes.</title>
        <authorList>
            <person name="Kim W."/>
            <person name="Song I."/>
            <person name="Jeong J.-H."/>
            <person name="Kim D."/>
            <person name="Kim S."/>
            <person name="Ryu S."/>
            <person name="Song J.Y."/>
            <person name="Lee S.K."/>
        </authorList>
    </citation>
    <scope>NUCLEOTIDE SEQUENCE [LARGE SCALE GENOMIC DNA]</scope>
    <source>
        <tissue evidence="2">Muscle</tissue>
    </source>
</reference>
<organism evidence="2 3">
    <name type="scientific">Liparis tanakae</name>
    <name type="common">Tanaka's snailfish</name>
    <dbReference type="NCBI Taxonomy" id="230148"/>
    <lineage>
        <taxon>Eukaryota</taxon>
        <taxon>Metazoa</taxon>
        <taxon>Chordata</taxon>
        <taxon>Craniata</taxon>
        <taxon>Vertebrata</taxon>
        <taxon>Euteleostomi</taxon>
        <taxon>Actinopterygii</taxon>
        <taxon>Neopterygii</taxon>
        <taxon>Teleostei</taxon>
        <taxon>Neoteleostei</taxon>
        <taxon>Acanthomorphata</taxon>
        <taxon>Eupercaria</taxon>
        <taxon>Perciformes</taxon>
        <taxon>Cottioidei</taxon>
        <taxon>Cottales</taxon>
        <taxon>Liparidae</taxon>
        <taxon>Liparis</taxon>
    </lineage>
</organism>
<feature type="compositionally biased region" description="Low complexity" evidence="1">
    <location>
        <begin position="24"/>
        <end position="37"/>
    </location>
</feature>
<gene>
    <name evidence="2" type="ORF">EYF80_045997</name>
</gene>
<dbReference type="EMBL" id="SRLO01000943">
    <property type="protein sequence ID" value="TNN43831.1"/>
    <property type="molecule type" value="Genomic_DNA"/>
</dbReference>
<dbReference type="AlphaFoldDB" id="A0A4Z2FS54"/>
<feature type="compositionally biased region" description="Low complexity" evidence="1">
    <location>
        <begin position="89"/>
        <end position="99"/>
    </location>
</feature>
<keyword evidence="3" id="KW-1185">Reference proteome</keyword>
<evidence type="ECO:0000313" key="2">
    <source>
        <dbReference type="EMBL" id="TNN43831.1"/>
    </source>
</evidence>